<accession>A0A1I5VI87</accession>
<feature type="transmembrane region" description="Helical" evidence="5">
    <location>
        <begin position="118"/>
        <end position="136"/>
    </location>
</feature>
<keyword evidence="2 5" id="KW-0812">Transmembrane</keyword>
<dbReference type="GO" id="GO:0016020">
    <property type="term" value="C:membrane"/>
    <property type="evidence" value="ECO:0007669"/>
    <property type="project" value="UniProtKB-SubCell"/>
</dbReference>
<feature type="transmembrane region" description="Helical" evidence="5">
    <location>
        <begin position="76"/>
        <end position="98"/>
    </location>
</feature>
<feature type="transmembrane region" description="Helical" evidence="5">
    <location>
        <begin position="45"/>
        <end position="69"/>
    </location>
</feature>
<dbReference type="GO" id="GO:0030416">
    <property type="term" value="P:methylamine metabolic process"/>
    <property type="evidence" value="ECO:0007669"/>
    <property type="project" value="InterPro"/>
</dbReference>
<dbReference type="EMBL" id="FOXQ01000005">
    <property type="protein sequence ID" value="SFQ07268.1"/>
    <property type="molecule type" value="Genomic_DNA"/>
</dbReference>
<name>A0A1I5VI87_9BACT</name>
<evidence type="ECO:0000256" key="3">
    <source>
        <dbReference type="ARBA" id="ARBA00022989"/>
    </source>
</evidence>
<evidence type="ECO:0000256" key="5">
    <source>
        <dbReference type="SAM" id="Phobius"/>
    </source>
</evidence>
<dbReference type="STRING" id="1465490.SAMN05444277_1057"/>
<reference evidence="7 8" key="1">
    <citation type="submission" date="2016-10" db="EMBL/GenBank/DDBJ databases">
        <authorList>
            <person name="de Groot N.N."/>
        </authorList>
    </citation>
    <scope>NUCLEOTIDE SEQUENCE [LARGE SCALE GENOMIC DNA]</scope>
    <source>
        <strain evidence="7 8">DSM 28286</strain>
    </source>
</reference>
<dbReference type="Pfam" id="PF07291">
    <property type="entry name" value="MauE"/>
    <property type="match status" value="1"/>
</dbReference>
<evidence type="ECO:0000256" key="2">
    <source>
        <dbReference type="ARBA" id="ARBA00022692"/>
    </source>
</evidence>
<sequence length="142" mass="15783">MQTKNYTGIFLQVIRGLLILLWAYAAINKLAGHTVFHAQLQQFPWLAPAAAFLSWAVPLTEVAVALLLFFPATAPYGLYASGTLLTVFTLYLLAMVILKTSLPCSCGGVIARLSWQQHIAFNVFFMALVIAGIRLHRKRDFK</sequence>
<dbReference type="InterPro" id="IPR009908">
    <property type="entry name" value="Methylamine_util_MauE"/>
</dbReference>
<gene>
    <name evidence="7" type="ORF">SAMN05444277_1057</name>
</gene>
<keyword evidence="8" id="KW-1185">Reference proteome</keyword>
<dbReference type="RefSeq" id="WP_177191861.1">
    <property type="nucleotide sequence ID" value="NZ_FOXQ01000005.1"/>
</dbReference>
<feature type="domain" description="Methylamine utilisation protein MauE" evidence="6">
    <location>
        <begin position="9"/>
        <end position="133"/>
    </location>
</feature>
<evidence type="ECO:0000313" key="8">
    <source>
        <dbReference type="Proteomes" id="UP000199031"/>
    </source>
</evidence>
<evidence type="ECO:0000256" key="1">
    <source>
        <dbReference type="ARBA" id="ARBA00004141"/>
    </source>
</evidence>
<organism evidence="7 8">
    <name type="scientific">Parafilimonas terrae</name>
    <dbReference type="NCBI Taxonomy" id="1465490"/>
    <lineage>
        <taxon>Bacteria</taxon>
        <taxon>Pseudomonadati</taxon>
        <taxon>Bacteroidota</taxon>
        <taxon>Chitinophagia</taxon>
        <taxon>Chitinophagales</taxon>
        <taxon>Chitinophagaceae</taxon>
        <taxon>Parafilimonas</taxon>
    </lineage>
</organism>
<dbReference type="Proteomes" id="UP000199031">
    <property type="component" value="Unassembled WGS sequence"/>
</dbReference>
<keyword evidence="3 5" id="KW-1133">Transmembrane helix</keyword>
<dbReference type="AlphaFoldDB" id="A0A1I5VI87"/>
<feature type="transmembrane region" description="Helical" evidence="5">
    <location>
        <begin position="7"/>
        <end position="25"/>
    </location>
</feature>
<comment type="subcellular location">
    <subcellularLocation>
        <location evidence="1">Membrane</location>
        <topology evidence="1">Multi-pass membrane protein</topology>
    </subcellularLocation>
</comment>
<evidence type="ECO:0000313" key="7">
    <source>
        <dbReference type="EMBL" id="SFQ07268.1"/>
    </source>
</evidence>
<protein>
    <submittedName>
        <fullName evidence="7">Methylamine utilisation protein MauE</fullName>
    </submittedName>
</protein>
<evidence type="ECO:0000256" key="4">
    <source>
        <dbReference type="ARBA" id="ARBA00023136"/>
    </source>
</evidence>
<evidence type="ECO:0000259" key="6">
    <source>
        <dbReference type="Pfam" id="PF07291"/>
    </source>
</evidence>
<keyword evidence="4 5" id="KW-0472">Membrane</keyword>
<proteinExistence type="predicted"/>
<dbReference type="UniPathway" id="UPA00895"/>